<keyword evidence="3" id="KW-1185">Reference proteome</keyword>
<feature type="domain" description="UspA" evidence="1">
    <location>
        <begin position="48"/>
        <end position="94"/>
    </location>
</feature>
<dbReference type="EMBL" id="LMWV01000016">
    <property type="protein sequence ID" value="KUN65769.1"/>
    <property type="molecule type" value="Genomic_DNA"/>
</dbReference>
<proteinExistence type="predicted"/>
<dbReference type="InterPro" id="IPR006016">
    <property type="entry name" value="UspA"/>
</dbReference>
<dbReference type="RefSeq" id="WP_062238762.1">
    <property type="nucleotide sequence ID" value="NZ_JBIATL010000009.1"/>
</dbReference>
<evidence type="ECO:0000313" key="2">
    <source>
        <dbReference type="EMBL" id="KUN65769.1"/>
    </source>
</evidence>
<organism evidence="2 3">
    <name type="scientific">Streptomyces griseorubiginosus</name>
    <dbReference type="NCBI Taxonomy" id="67304"/>
    <lineage>
        <taxon>Bacteria</taxon>
        <taxon>Bacillati</taxon>
        <taxon>Actinomycetota</taxon>
        <taxon>Actinomycetes</taxon>
        <taxon>Kitasatosporales</taxon>
        <taxon>Streptomycetaceae</taxon>
        <taxon>Streptomyces</taxon>
    </lineage>
</organism>
<gene>
    <name evidence="2" type="ORF">AQJ54_18785</name>
</gene>
<dbReference type="Gene3D" id="3.40.50.620">
    <property type="entry name" value="HUPs"/>
    <property type="match status" value="1"/>
</dbReference>
<name>A0A101S1L1_9ACTN</name>
<comment type="caution">
    <text evidence="2">The sequence shown here is derived from an EMBL/GenBank/DDBJ whole genome shotgun (WGS) entry which is preliminary data.</text>
</comment>
<evidence type="ECO:0000259" key="1">
    <source>
        <dbReference type="Pfam" id="PF00582"/>
    </source>
</evidence>
<dbReference type="InterPro" id="IPR014729">
    <property type="entry name" value="Rossmann-like_a/b/a_fold"/>
</dbReference>
<dbReference type="Pfam" id="PF00582">
    <property type="entry name" value="Usp"/>
    <property type="match status" value="1"/>
</dbReference>
<accession>A0A101S1L1</accession>
<dbReference type="AlphaFoldDB" id="A0A101S1L1"/>
<sequence>MELPLIVGVDGSDLSLVALDRATDEAVRHGTAGERVQRRRPEVKASADVVAEDAAVEVLLRAGHNACALLTGSRGRGGLKGLLLGSVGLTVAARVVGHRLAERLVGPRTGPVTKGAVQHLDCPVAVGRTPEDSAARE</sequence>
<evidence type="ECO:0000313" key="3">
    <source>
        <dbReference type="Proteomes" id="UP000054375"/>
    </source>
</evidence>
<protein>
    <recommendedName>
        <fullName evidence="1">UspA domain-containing protein</fullName>
    </recommendedName>
</protein>
<dbReference type="Proteomes" id="UP000054375">
    <property type="component" value="Unassembled WGS sequence"/>
</dbReference>
<reference evidence="2 3" key="1">
    <citation type="submission" date="2015-10" db="EMBL/GenBank/DDBJ databases">
        <title>Draft genome sequence of Streptomyces griseorubiginosus DSM 40469, type strain for the species Streptomyces griseorubiginosus.</title>
        <authorList>
            <person name="Ruckert C."/>
            <person name="Winkler A."/>
            <person name="Kalinowski J."/>
            <person name="Kampfer P."/>
            <person name="Glaeser S."/>
        </authorList>
    </citation>
    <scope>NUCLEOTIDE SEQUENCE [LARGE SCALE GENOMIC DNA]</scope>
    <source>
        <strain evidence="2 3">DSM 40469</strain>
    </source>
</reference>
<dbReference type="SUPFAM" id="SSF52402">
    <property type="entry name" value="Adenine nucleotide alpha hydrolases-like"/>
    <property type="match status" value="1"/>
</dbReference>